<dbReference type="PROSITE" id="PS50893">
    <property type="entry name" value="ABC_TRANSPORTER_2"/>
    <property type="match status" value="1"/>
</dbReference>
<evidence type="ECO:0000313" key="7">
    <source>
        <dbReference type="Proteomes" id="UP001596516"/>
    </source>
</evidence>
<dbReference type="Proteomes" id="UP001596516">
    <property type="component" value="Unassembled WGS sequence"/>
</dbReference>
<evidence type="ECO:0000256" key="2">
    <source>
        <dbReference type="ARBA" id="ARBA00022448"/>
    </source>
</evidence>
<dbReference type="PANTHER" id="PTHR42788:SF10">
    <property type="entry name" value="ABC TRANSPORTER ATP-BINDING PROTEIN"/>
    <property type="match status" value="1"/>
</dbReference>
<dbReference type="InterPro" id="IPR017871">
    <property type="entry name" value="ABC_transporter-like_CS"/>
</dbReference>
<evidence type="ECO:0000313" key="6">
    <source>
        <dbReference type="EMBL" id="MFC7704137.1"/>
    </source>
</evidence>
<dbReference type="PANTHER" id="PTHR42788">
    <property type="entry name" value="TAURINE IMPORT ATP-BINDING PROTEIN-RELATED"/>
    <property type="match status" value="1"/>
</dbReference>
<sequence length="270" mass="29385">MTPDQPGTARAHVELHEVVHGFGNPDAVALGPVALSVPRGQRLVLLGPSGCGKTTLLRVAAGLVRPDGGRALVQGQAPRPGQAGAMVFQSFRLLPWKTARQNVGFALGHLSHGERMERAQRYLDLVGLGRFAERYPAALSGGMKQRLALARALAAEADLLLMDEPFASLDAQARELMQHELLRLLRARPATVIFVTHSVDEALLIGDRVVLLSPRPGRVVEDLALPFRGDDPALRRADPDFSRLRDGLWHRLRDMVLSDPASDFYGRGTL</sequence>
<dbReference type="InterPro" id="IPR027417">
    <property type="entry name" value="P-loop_NTPase"/>
</dbReference>
<comment type="caution">
    <text evidence="6">The sequence shown here is derived from an EMBL/GenBank/DDBJ whole genome shotgun (WGS) entry which is preliminary data.</text>
</comment>
<proteinExistence type="inferred from homology"/>
<dbReference type="InterPro" id="IPR050166">
    <property type="entry name" value="ABC_transporter_ATP-bind"/>
</dbReference>
<evidence type="ECO:0000256" key="3">
    <source>
        <dbReference type="ARBA" id="ARBA00022741"/>
    </source>
</evidence>
<dbReference type="SMART" id="SM00382">
    <property type="entry name" value="AAA"/>
    <property type="match status" value="1"/>
</dbReference>
<feature type="domain" description="ABC transporter" evidence="5">
    <location>
        <begin position="13"/>
        <end position="239"/>
    </location>
</feature>
<evidence type="ECO:0000256" key="1">
    <source>
        <dbReference type="ARBA" id="ARBA00005417"/>
    </source>
</evidence>
<dbReference type="InterPro" id="IPR003593">
    <property type="entry name" value="AAA+_ATPase"/>
</dbReference>
<accession>A0ABW2ULQ8</accession>
<dbReference type="SUPFAM" id="SSF52540">
    <property type="entry name" value="P-loop containing nucleoside triphosphate hydrolases"/>
    <property type="match status" value="1"/>
</dbReference>
<dbReference type="EMBL" id="JBHTFQ010000003">
    <property type="protein sequence ID" value="MFC7704137.1"/>
    <property type="molecule type" value="Genomic_DNA"/>
</dbReference>
<reference evidence="7" key="1">
    <citation type="journal article" date="2019" name="Int. J. Syst. Evol. Microbiol.">
        <title>The Global Catalogue of Microorganisms (GCM) 10K type strain sequencing project: providing services to taxonomists for standard genome sequencing and annotation.</title>
        <authorList>
            <consortium name="The Broad Institute Genomics Platform"/>
            <consortium name="The Broad Institute Genome Sequencing Center for Infectious Disease"/>
            <person name="Wu L."/>
            <person name="Ma J."/>
        </authorList>
    </citation>
    <scope>NUCLEOTIDE SEQUENCE [LARGE SCALE GENOMIC DNA]</scope>
    <source>
        <strain evidence="7">CGMCC 1.12750</strain>
    </source>
</reference>
<dbReference type="RefSeq" id="WP_377401799.1">
    <property type="nucleotide sequence ID" value="NZ_JBHTFQ010000003.1"/>
</dbReference>
<keyword evidence="7" id="KW-1185">Reference proteome</keyword>
<evidence type="ECO:0000256" key="4">
    <source>
        <dbReference type="ARBA" id="ARBA00022840"/>
    </source>
</evidence>
<organism evidence="6 7">
    <name type="scientific">Plastorhodobacter daqingensis</name>
    <dbReference type="NCBI Taxonomy" id="1387281"/>
    <lineage>
        <taxon>Bacteria</taxon>
        <taxon>Pseudomonadati</taxon>
        <taxon>Pseudomonadota</taxon>
        <taxon>Alphaproteobacteria</taxon>
        <taxon>Rhodobacterales</taxon>
        <taxon>Paracoccaceae</taxon>
        <taxon>Plastorhodobacter</taxon>
    </lineage>
</organism>
<dbReference type="GO" id="GO:0005524">
    <property type="term" value="F:ATP binding"/>
    <property type="evidence" value="ECO:0007669"/>
    <property type="project" value="UniProtKB-KW"/>
</dbReference>
<dbReference type="InterPro" id="IPR003439">
    <property type="entry name" value="ABC_transporter-like_ATP-bd"/>
</dbReference>
<protein>
    <submittedName>
        <fullName evidence="6">ABC transporter ATP-binding protein</fullName>
    </submittedName>
</protein>
<comment type="similarity">
    <text evidence="1">Belongs to the ABC transporter superfamily.</text>
</comment>
<dbReference type="Gene3D" id="3.40.50.300">
    <property type="entry name" value="P-loop containing nucleotide triphosphate hydrolases"/>
    <property type="match status" value="1"/>
</dbReference>
<name>A0ABW2ULQ8_9RHOB</name>
<keyword evidence="2" id="KW-0813">Transport</keyword>
<gene>
    <name evidence="6" type="ORF">ACFQXB_08025</name>
</gene>
<evidence type="ECO:0000259" key="5">
    <source>
        <dbReference type="PROSITE" id="PS50893"/>
    </source>
</evidence>
<keyword evidence="4 6" id="KW-0067">ATP-binding</keyword>
<dbReference type="PROSITE" id="PS00211">
    <property type="entry name" value="ABC_TRANSPORTER_1"/>
    <property type="match status" value="1"/>
</dbReference>
<dbReference type="Pfam" id="PF00005">
    <property type="entry name" value="ABC_tran"/>
    <property type="match status" value="1"/>
</dbReference>
<keyword evidence="3" id="KW-0547">Nucleotide-binding</keyword>